<dbReference type="EMBL" id="CP020772">
    <property type="protein sequence ID" value="ARI75502.1"/>
    <property type="molecule type" value="Genomic_DNA"/>
</dbReference>
<dbReference type="Proteomes" id="UP000192527">
    <property type="component" value="Chromosome"/>
</dbReference>
<dbReference type="AlphaFoldDB" id="A0A1W5ZQD9"/>
<dbReference type="RefSeq" id="WP_085027094.1">
    <property type="nucleotide sequence ID" value="NZ_CP020772.1"/>
</dbReference>
<dbReference type="OrthoDB" id="2357246at2"/>
<sequence length="67" mass="7688">MAMFISLIGIAIVIIIAIRNMRSSRDTFLNRTAYLTEKTGAVKCHHCEAIMKRQKHGQHCPNCRCWV</sequence>
<accession>A0A1W5ZQD9</accession>
<protein>
    <submittedName>
        <fullName evidence="1">Uncharacterized protein</fullName>
    </submittedName>
</protein>
<reference evidence="1 2" key="1">
    <citation type="submission" date="2017-04" db="EMBL/GenBank/DDBJ databases">
        <title>The whole genome sequencing and assembly of Halobacillus mangrovi strain.</title>
        <authorList>
            <person name="Lee S.-J."/>
            <person name="Park M.-K."/>
            <person name="Kim J.-Y."/>
            <person name="Lee Y.-J."/>
            <person name="Yi H."/>
            <person name="Bahn Y.-S."/>
            <person name="Kim J.F."/>
            <person name="Lee D.-W."/>
        </authorList>
    </citation>
    <scope>NUCLEOTIDE SEQUENCE [LARGE SCALE GENOMIC DNA]</scope>
    <source>
        <strain evidence="1 2">KTB 131</strain>
    </source>
</reference>
<proteinExistence type="predicted"/>
<organism evidence="1 2">
    <name type="scientific">Halobacillus mangrovi</name>
    <dbReference type="NCBI Taxonomy" id="402384"/>
    <lineage>
        <taxon>Bacteria</taxon>
        <taxon>Bacillati</taxon>
        <taxon>Bacillota</taxon>
        <taxon>Bacilli</taxon>
        <taxon>Bacillales</taxon>
        <taxon>Bacillaceae</taxon>
        <taxon>Halobacillus</taxon>
    </lineage>
</organism>
<evidence type="ECO:0000313" key="2">
    <source>
        <dbReference type="Proteomes" id="UP000192527"/>
    </source>
</evidence>
<keyword evidence="2" id="KW-1185">Reference proteome</keyword>
<evidence type="ECO:0000313" key="1">
    <source>
        <dbReference type="EMBL" id="ARI75502.1"/>
    </source>
</evidence>
<name>A0A1W5ZQD9_9BACI</name>
<gene>
    <name evidence="1" type="ORF">HM131_01070</name>
</gene>
<dbReference type="STRING" id="402384.HM131_01070"/>
<dbReference type="KEGG" id="hmn:HM131_01070"/>